<evidence type="ECO:0000313" key="4">
    <source>
        <dbReference type="EMBL" id="EAQ06986.1"/>
    </source>
</evidence>
<evidence type="ECO:0000313" key="5">
    <source>
        <dbReference type="Proteomes" id="UP000004507"/>
    </source>
</evidence>
<evidence type="ECO:0000256" key="2">
    <source>
        <dbReference type="ARBA" id="ARBA00022679"/>
    </source>
</evidence>
<comment type="caution">
    <text evidence="4">The sequence shown here is derived from an EMBL/GenBank/DDBJ whole genome shotgun (WGS) entry which is preliminary data.</text>
</comment>
<evidence type="ECO:0000256" key="1">
    <source>
        <dbReference type="ARBA" id="ARBA00022676"/>
    </source>
</evidence>
<dbReference type="InterPro" id="IPR029044">
    <property type="entry name" value="Nucleotide-diphossugar_trans"/>
</dbReference>
<dbReference type="STRING" id="314232.SKA53_01281"/>
<keyword evidence="3" id="KW-0479">Metal-binding</keyword>
<dbReference type="PANTHER" id="PTHR13778">
    <property type="entry name" value="GLYCOSYLTRANSFERASE 8 DOMAIN-CONTAINING PROTEIN"/>
    <property type="match status" value="1"/>
</dbReference>
<dbReference type="InterPro" id="IPR050748">
    <property type="entry name" value="Glycosyltrans_8_dom-fam"/>
</dbReference>
<dbReference type="HOGENOM" id="CLU_050833_0_3_5"/>
<organism evidence="4 5">
    <name type="scientific">Yoonia vestfoldensis SKA53</name>
    <dbReference type="NCBI Taxonomy" id="314232"/>
    <lineage>
        <taxon>Bacteria</taxon>
        <taxon>Pseudomonadati</taxon>
        <taxon>Pseudomonadota</taxon>
        <taxon>Alphaproteobacteria</taxon>
        <taxon>Rhodobacterales</taxon>
        <taxon>Paracoccaceae</taxon>
        <taxon>Yoonia</taxon>
    </lineage>
</organism>
<dbReference type="RefSeq" id="WP_007204216.1">
    <property type="nucleotide sequence ID" value="NZ_CH672414.1"/>
</dbReference>
<dbReference type="Gene3D" id="3.90.550.10">
    <property type="entry name" value="Spore Coat Polysaccharide Biosynthesis Protein SpsA, Chain A"/>
    <property type="match status" value="1"/>
</dbReference>
<accession>A3V3C9</accession>
<dbReference type="SUPFAM" id="SSF53448">
    <property type="entry name" value="Nucleotide-diphospho-sugar transferases"/>
    <property type="match status" value="1"/>
</dbReference>
<gene>
    <name evidence="4" type="ORF">SKA53_01281</name>
</gene>
<keyword evidence="2" id="KW-0808">Transferase</keyword>
<dbReference type="Proteomes" id="UP000004507">
    <property type="component" value="Unassembled WGS sequence"/>
</dbReference>
<dbReference type="AlphaFoldDB" id="A3V3C9"/>
<sequence>MTIEIKAENRPQKFRQSVIFCADQSYLPFASLAIHTLLRNNPVRDYDICIASVDALVPPTELKDHDIRFCQIDVGNAFDGMPVSKRFSLAAYLRIALPEAFAGQYDRIFYLDADVFVVGDAIDAVFRLDMLSCPVGAVTDITKLKHPNKPTFDQKALGVDGPYFNSGVMLFDVERFITMRVRERCAEAAKFYQGEPIYFDQTLLNIVLQKEWAQLNLGWNWQWPFSRSLFECFIDVQIVHFIGDDKPWSDHKRRLPLKYRETARRFFQKFYPELAQKIPAADAALRNGALYHYFFRHITKIHLFTKCFNRHCGDLSKVLPPDLR</sequence>
<dbReference type="EMBL" id="AAMS01000003">
    <property type="protein sequence ID" value="EAQ06986.1"/>
    <property type="molecule type" value="Genomic_DNA"/>
</dbReference>
<reference evidence="4 5" key="1">
    <citation type="submission" date="2006-01" db="EMBL/GenBank/DDBJ databases">
        <authorList>
            <person name="Hagstrom A."/>
            <person name="Ferriera S."/>
            <person name="Johnson J."/>
            <person name="Kravitz S."/>
            <person name="Halpern A."/>
            <person name="Remington K."/>
            <person name="Beeson K."/>
            <person name="Tran B."/>
            <person name="Rogers Y.-H."/>
            <person name="Friedman R."/>
            <person name="Venter J.C."/>
        </authorList>
    </citation>
    <scope>NUCLEOTIDE SEQUENCE [LARGE SCALE GENOMIC DNA]</scope>
    <source>
        <strain evidence="4 5">SKA53</strain>
    </source>
</reference>
<dbReference type="eggNOG" id="COG1442">
    <property type="taxonomic scope" value="Bacteria"/>
</dbReference>
<keyword evidence="5" id="KW-1185">Reference proteome</keyword>
<keyword evidence="1" id="KW-0328">Glycosyltransferase</keyword>
<dbReference type="PANTHER" id="PTHR13778:SF47">
    <property type="entry name" value="LIPOPOLYSACCHARIDE 1,3-GALACTOSYLTRANSFERASE"/>
    <property type="match status" value="1"/>
</dbReference>
<dbReference type="Pfam" id="PF01501">
    <property type="entry name" value="Glyco_transf_8"/>
    <property type="match status" value="1"/>
</dbReference>
<dbReference type="OrthoDB" id="5672604at2"/>
<evidence type="ECO:0000256" key="3">
    <source>
        <dbReference type="ARBA" id="ARBA00022723"/>
    </source>
</evidence>
<dbReference type="InterPro" id="IPR002495">
    <property type="entry name" value="Glyco_trans_8"/>
</dbReference>
<protein>
    <submittedName>
        <fullName evidence="4">Uncharacterized protein</fullName>
    </submittedName>
</protein>
<name>A3V3C9_9RHOB</name>
<proteinExistence type="predicted"/>
<dbReference type="GO" id="GO:0046872">
    <property type="term" value="F:metal ion binding"/>
    <property type="evidence" value="ECO:0007669"/>
    <property type="project" value="UniProtKB-KW"/>
</dbReference>
<dbReference type="CDD" id="cd04194">
    <property type="entry name" value="GT8_A4GalT_like"/>
    <property type="match status" value="1"/>
</dbReference>
<dbReference type="GO" id="GO:0016757">
    <property type="term" value="F:glycosyltransferase activity"/>
    <property type="evidence" value="ECO:0007669"/>
    <property type="project" value="UniProtKB-KW"/>
</dbReference>